<keyword evidence="9" id="KW-0811">Translocation</keyword>
<evidence type="ECO:0000256" key="6">
    <source>
        <dbReference type="ARBA" id="ARBA00022824"/>
    </source>
</evidence>
<organism evidence="12 13">
    <name type="scientific">Hepatospora eriocheir</name>
    <dbReference type="NCBI Taxonomy" id="1081669"/>
    <lineage>
        <taxon>Eukaryota</taxon>
        <taxon>Fungi</taxon>
        <taxon>Fungi incertae sedis</taxon>
        <taxon>Microsporidia</taxon>
        <taxon>Hepatosporidae</taxon>
        <taxon>Hepatospora</taxon>
    </lineage>
</organism>
<evidence type="ECO:0000256" key="7">
    <source>
        <dbReference type="ARBA" id="ARBA00022927"/>
    </source>
</evidence>
<reference evidence="12 13" key="1">
    <citation type="journal article" date="2017" name="Environ. Microbiol.">
        <title>Decay of the glycolytic pathway and adaptation to intranuclear parasitism within Enterocytozoonidae microsporidia.</title>
        <authorList>
            <person name="Wiredu Boakye D."/>
            <person name="Jaroenlak P."/>
            <person name="Prachumwat A."/>
            <person name="Williams T.A."/>
            <person name="Bateman K.S."/>
            <person name="Itsathitphaisarn O."/>
            <person name="Sritunyalucksana K."/>
            <person name="Paszkiewicz K.H."/>
            <person name="Moore K.A."/>
            <person name="Stentiford G.D."/>
            <person name="Williams B.A."/>
        </authorList>
    </citation>
    <scope>NUCLEOTIDE SEQUENCE [LARGE SCALE GENOMIC DNA]</scope>
    <source>
        <strain evidence="13">canceri</strain>
    </source>
</reference>
<dbReference type="VEuPathDB" id="MicrosporidiaDB:HERIO_852"/>
<evidence type="ECO:0000256" key="5">
    <source>
        <dbReference type="ARBA" id="ARBA00022692"/>
    </source>
</evidence>
<keyword evidence="5 11" id="KW-0812">Transmembrane</keyword>
<evidence type="ECO:0000256" key="8">
    <source>
        <dbReference type="ARBA" id="ARBA00022989"/>
    </source>
</evidence>
<sequence>MNRVNVEKILRKVETESCVLNNIKRVEVFKAKNAYSLLKKSGLNEDEIKKGLEYLLDEGIIFKVSVDDKNAKIVLSKDVTIEDEYIWEKENYSIVYLILTLISLVCVSLMIFTIYFPNWYKYTLYYMKYPLLGFLGFLLVAGVVRWIVFLITLVLYESQLWIWPNLFADCGFIESFIPLYEWVGPETKNE</sequence>
<evidence type="ECO:0000256" key="4">
    <source>
        <dbReference type="ARBA" id="ARBA00022448"/>
    </source>
</evidence>
<evidence type="ECO:0000256" key="2">
    <source>
        <dbReference type="ARBA" id="ARBA00010604"/>
    </source>
</evidence>
<evidence type="ECO:0000256" key="11">
    <source>
        <dbReference type="SAM" id="Phobius"/>
    </source>
</evidence>
<evidence type="ECO:0000256" key="3">
    <source>
        <dbReference type="ARBA" id="ARBA00021257"/>
    </source>
</evidence>
<dbReference type="AlphaFoldDB" id="A0A1X0QIT9"/>
<dbReference type="GO" id="GO:0031204">
    <property type="term" value="P:post-translational protein targeting to membrane, translocation"/>
    <property type="evidence" value="ECO:0007669"/>
    <property type="project" value="TreeGrafter"/>
</dbReference>
<keyword evidence="8 11" id="KW-1133">Transmembrane helix</keyword>
<protein>
    <recommendedName>
        <fullName evidence="3">Translocation protein SEC62</fullName>
    </recommendedName>
</protein>
<keyword evidence="10 11" id="KW-0472">Membrane</keyword>
<keyword evidence="6" id="KW-0256">Endoplasmic reticulum</keyword>
<keyword evidence="4" id="KW-0813">Transport</keyword>
<dbReference type="Pfam" id="PF03839">
    <property type="entry name" value="Sec62"/>
    <property type="match status" value="1"/>
</dbReference>
<keyword evidence="7" id="KW-0653">Protein transport</keyword>
<dbReference type="GO" id="GO:0005789">
    <property type="term" value="C:endoplasmic reticulum membrane"/>
    <property type="evidence" value="ECO:0007669"/>
    <property type="project" value="UniProtKB-SubCell"/>
</dbReference>
<evidence type="ECO:0000256" key="10">
    <source>
        <dbReference type="ARBA" id="ARBA00023136"/>
    </source>
</evidence>
<feature type="transmembrane region" description="Helical" evidence="11">
    <location>
        <begin position="129"/>
        <end position="156"/>
    </location>
</feature>
<comment type="caution">
    <text evidence="12">The sequence shown here is derived from an EMBL/GenBank/DDBJ whole genome shotgun (WGS) entry which is preliminary data.</text>
</comment>
<feature type="transmembrane region" description="Helical" evidence="11">
    <location>
        <begin position="94"/>
        <end position="117"/>
    </location>
</feature>
<accession>A0A1X0QIT9</accession>
<evidence type="ECO:0000313" key="12">
    <source>
        <dbReference type="EMBL" id="ORD99681.1"/>
    </source>
</evidence>
<dbReference type="VEuPathDB" id="MicrosporidiaDB:A0H76_390"/>
<gene>
    <name evidence="12" type="primary">SEC62</name>
    <name evidence="12" type="ORF">A0H76_390</name>
</gene>
<dbReference type="InterPro" id="IPR004728">
    <property type="entry name" value="Sec62"/>
</dbReference>
<comment type="similarity">
    <text evidence="2">Belongs to the SEC62 family.</text>
</comment>
<dbReference type="Proteomes" id="UP000192501">
    <property type="component" value="Unassembled WGS sequence"/>
</dbReference>
<evidence type="ECO:0000256" key="1">
    <source>
        <dbReference type="ARBA" id="ARBA00004477"/>
    </source>
</evidence>
<name>A0A1X0QIT9_9MICR</name>
<evidence type="ECO:0000313" key="13">
    <source>
        <dbReference type="Proteomes" id="UP000192501"/>
    </source>
</evidence>
<dbReference type="PANTHER" id="PTHR12443:SF9">
    <property type="entry name" value="TRANSLOCATION PROTEIN SEC62"/>
    <property type="match status" value="1"/>
</dbReference>
<proteinExistence type="inferred from homology"/>
<dbReference type="PANTHER" id="PTHR12443">
    <property type="entry name" value="TRANSLOCATION PROTEIN SEC62"/>
    <property type="match status" value="1"/>
</dbReference>
<evidence type="ECO:0000256" key="9">
    <source>
        <dbReference type="ARBA" id="ARBA00023010"/>
    </source>
</evidence>
<dbReference type="EMBL" id="LTAI01000131">
    <property type="protein sequence ID" value="ORD99681.1"/>
    <property type="molecule type" value="Genomic_DNA"/>
</dbReference>
<comment type="subcellular location">
    <subcellularLocation>
        <location evidence="1">Endoplasmic reticulum membrane</location>
        <topology evidence="1">Multi-pass membrane protein</topology>
    </subcellularLocation>
</comment>